<name>A0A7W7YAT2_9BACT</name>
<feature type="signal peptide" evidence="5">
    <location>
        <begin position="1"/>
        <end position="21"/>
    </location>
</feature>
<keyword evidence="3" id="KW-0998">Cell outer membrane</keyword>
<feature type="chain" id="PRO_5031160644" evidence="5">
    <location>
        <begin position="22"/>
        <end position="343"/>
    </location>
</feature>
<dbReference type="Pfam" id="PF00691">
    <property type="entry name" value="OmpA"/>
    <property type="match status" value="1"/>
</dbReference>
<evidence type="ECO:0000256" key="3">
    <source>
        <dbReference type="ARBA" id="ARBA00023237"/>
    </source>
</evidence>
<dbReference type="Gene3D" id="3.30.1330.60">
    <property type="entry name" value="OmpA-like domain"/>
    <property type="match status" value="1"/>
</dbReference>
<dbReference type="InterPro" id="IPR006664">
    <property type="entry name" value="OMP_bac"/>
</dbReference>
<dbReference type="PANTHER" id="PTHR30329:SF21">
    <property type="entry name" value="LIPOPROTEIN YIAD-RELATED"/>
    <property type="match status" value="1"/>
</dbReference>
<reference evidence="7 8" key="1">
    <citation type="submission" date="2020-08" db="EMBL/GenBank/DDBJ databases">
        <title>Genomic Encyclopedia of Type Strains, Phase IV (KMG-IV): sequencing the most valuable type-strain genomes for metagenomic binning, comparative biology and taxonomic classification.</title>
        <authorList>
            <person name="Goeker M."/>
        </authorList>
    </citation>
    <scope>NUCLEOTIDE SEQUENCE [LARGE SCALE GENOMIC DNA]</scope>
    <source>
        <strain evidence="7 8">DSM 12252</strain>
    </source>
</reference>
<evidence type="ECO:0000313" key="8">
    <source>
        <dbReference type="Proteomes" id="UP000590740"/>
    </source>
</evidence>
<feature type="domain" description="OmpA-like" evidence="6">
    <location>
        <begin position="223"/>
        <end position="340"/>
    </location>
</feature>
<evidence type="ECO:0000256" key="1">
    <source>
        <dbReference type="ARBA" id="ARBA00004442"/>
    </source>
</evidence>
<dbReference type="AlphaFoldDB" id="A0A7W7YAT2"/>
<keyword evidence="2 4" id="KW-0472">Membrane</keyword>
<dbReference type="EMBL" id="JACHIG010000003">
    <property type="protein sequence ID" value="MBB5032430.1"/>
    <property type="molecule type" value="Genomic_DNA"/>
</dbReference>
<evidence type="ECO:0000313" key="7">
    <source>
        <dbReference type="EMBL" id="MBB5032430.1"/>
    </source>
</evidence>
<comment type="subcellular location">
    <subcellularLocation>
        <location evidence="1">Cell outer membrane</location>
    </subcellularLocation>
</comment>
<comment type="caution">
    <text evidence="7">The sequence shown here is derived from an EMBL/GenBank/DDBJ whole genome shotgun (WGS) entry which is preliminary data.</text>
</comment>
<dbReference type="Proteomes" id="UP000590740">
    <property type="component" value="Unassembled WGS sequence"/>
</dbReference>
<proteinExistence type="predicted"/>
<keyword evidence="5" id="KW-0732">Signal</keyword>
<dbReference type="SUPFAM" id="SSF103088">
    <property type="entry name" value="OmpA-like"/>
    <property type="match status" value="1"/>
</dbReference>
<dbReference type="PRINTS" id="PR01021">
    <property type="entry name" value="OMPADOMAIN"/>
</dbReference>
<sequence>MKPALLAVMLVCVLSARSSSAADVKGGKDHPLLKRYDGSTMLWYEQKNYDALRLALECIVFDYGEGKMKPFKKVDAEGRKTTLYYNLPSGIGTLEGARQYENELKEKGFEILFRGTGEEIEKNKGDNLAMEVYGMTSSNTDREHPQFMAMQGVDKTKSNYLAARLARSEGDVFCSVWAFEAAWTAASLKAPEKSTVVRVDICEVKPMEQKMVLVKAEEMEGQIALNGKVALYGILFDTDKASIRPDSEPTLVEISKLLQNKPGLRVLVVGHTDTQGSFEYNRSLSQRRADSVVANLAGRGISKERLFPVGVSFASPVAANATEEGRAKNRRVELVDMGDAKAR</sequence>
<dbReference type="PROSITE" id="PS51123">
    <property type="entry name" value="OMPA_2"/>
    <property type="match status" value="1"/>
</dbReference>
<dbReference type="InterPro" id="IPR050330">
    <property type="entry name" value="Bact_OuterMem_StrucFunc"/>
</dbReference>
<accession>A0A7W7YAT2</accession>
<dbReference type="CDD" id="cd07185">
    <property type="entry name" value="OmpA_C-like"/>
    <property type="match status" value="1"/>
</dbReference>
<gene>
    <name evidence="7" type="ORF">HNQ65_002007</name>
</gene>
<evidence type="ECO:0000256" key="4">
    <source>
        <dbReference type="PROSITE-ProRule" id="PRU00473"/>
    </source>
</evidence>
<protein>
    <submittedName>
        <fullName evidence="7">Outer membrane protein OmpA-like peptidoglycan-associated protein</fullName>
    </submittedName>
</protein>
<organism evidence="7 8">
    <name type="scientific">Prosthecobacter vanneervenii</name>
    <dbReference type="NCBI Taxonomy" id="48466"/>
    <lineage>
        <taxon>Bacteria</taxon>
        <taxon>Pseudomonadati</taxon>
        <taxon>Verrucomicrobiota</taxon>
        <taxon>Verrucomicrobiia</taxon>
        <taxon>Verrucomicrobiales</taxon>
        <taxon>Verrucomicrobiaceae</taxon>
        <taxon>Prosthecobacter</taxon>
    </lineage>
</organism>
<keyword evidence="8" id="KW-1185">Reference proteome</keyword>
<evidence type="ECO:0000256" key="2">
    <source>
        <dbReference type="ARBA" id="ARBA00023136"/>
    </source>
</evidence>
<dbReference type="RefSeq" id="WP_184339357.1">
    <property type="nucleotide sequence ID" value="NZ_JACHIG010000003.1"/>
</dbReference>
<dbReference type="PANTHER" id="PTHR30329">
    <property type="entry name" value="STATOR ELEMENT OF FLAGELLAR MOTOR COMPLEX"/>
    <property type="match status" value="1"/>
</dbReference>
<evidence type="ECO:0000256" key="5">
    <source>
        <dbReference type="SAM" id="SignalP"/>
    </source>
</evidence>
<dbReference type="InterPro" id="IPR006665">
    <property type="entry name" value="OmpA-like"/>
</dbReference>
<evidence type="ECO:0000259" key="6">
    <source>
        <dbReference type="PROSITE" id="PS51123"/>
    </source>
</evidence>
<dbReference type="GO" id="GO:0009279">
    <property type="term" value="C:cell outer membrane"/>
    <property type="evidence" value="ECO:0007669"/>
    <property type="project" value="UniProtKB-SubCell"/>
</dbReference>
<dbReference type="InterPro" id="IPR036737">
    <property type="entry name" value="OmpA-like_sf"/>
</dbReference>